<proteinExistence type="predicted"/>
<evidence type="ECO:0000256" key="1">
    <source>
        <dbReference type="SAM" id="MobiDB-lite"/>
    </source>
</evidence>
<sequence>MPILASLEPRLADGGKINLANWRVTDNSLLSPTFDVTTAISVMNQLKEKLGLQNTEGMSFHASQSEGGKLRIVIPDEIINKKIFNADALVPLLKDEVLPQIFPQMSGEKSSFEFDAFSSAVITGDVISSSQKQFNERLKDIFTYPNEWQEVSKFLSVYNKHSTRSYVYDSNIDGCGLRVTDPNSLINASPSLQIAVGEAFAAKFKLDQQKSMTLYNSSWENLTPAKDFHRAILFSEGRLATQIPFKEMFYDSKNDLYHFYFTQPRATNFSNYLSKNLNQQPFSMQSGQDKEGNPITIVSLTSNQYSQLQASNSSLPRPQSEKHQLKESQSTPKIDTPKSMTQHDSSWENLTPAKDLHRAILFSEGRLATQIPFKELFYDSKNDLYHFYFTQPRATNFSNNLSKNLNQQPFSMQSGQDKEGNPITIVSLTSDQYSQLQASNSSLPRPQSEKHQLKESQVSVQSTPTQPQTVKHTSTQTYNAKPTIMSPKVTQDMRAQLQNARTKEKTISDLLEDIQKHIDSLNSSRNPFMRSPQAKVAALQALKNKLQENEGENINKLIESWLTDENGKNQKTINQHRLVFKSEQNQNPDDAPRTARLIEDWKKQYGTLTVPSSEVEDSLRNRQPK</sequence>
<accession>A0ABX2XUJ6</accession>
<dbReference type="EMBL" id="LYOZ01000017">
    <property type="protein sequence ID" value="OCH98143.1"/>
    <property type="molecule type" value="Genomic_DNA"/>
</dbReference>
<feature type="compositionally biased region" description="Polar residues" evidence="1">
    <location>
        <begin position="401"/>
        <end position="415"/>
    </location>
</feature>
<comment type="caution">
    <text evidence="2">The sequence shown here is derived from an EMBL/GenBank/DDBJ whole genome shotgun (WGS) entry which is preliminary data.</text>
</comment>
<feature type="compositionally biased region" description="Polar residues" evidence="1">
    <location>
        <begin position="327"/>
        <end position="346"/>
    </location>
</feature>
<keyword evidence="3" id="KW-1185">Reference proteome</keyword>
<feature type="compositionally biased region" description="Polar residues" evidence="1">
    <location>
        <begin position="455"/>
        <end position="478"/>
    </location>
</feature>
<evidence type="ECO:0000313" key="2">
    <source>
        <dbReference type="EMBL" id="OCH98143.1"/>
    </source>
</evidence>
<reference evidence="2 3" key="1">
    <citation type="submission" date="2016-05" db="EMBL/GenBank/DDBJ databases">
        <authorList>
            <person name="Prochazka B."/>
            <person name="Indra A."/>
            <person name="Hasenberger P."/>
            <person name="Blaschitz M."/>
            <person name="Wagner L."/>
            <person name="Wewalka G."/>
            <person name="Sorschag S."/>
            <person name="Schmid D."/>
            <person name="Ruppitsch W."/>
        </authorList>
    </citation>
    <scope>NUCLEOTIDE SEQUENCE [LARGE SCALE GENOMIC DNA]</scope>
    <source>
        <strain evidence="2 3">974010_12</strain>
    </source>
</reference>
<feature type="region of interest" description="Disordered" evidence="1">
    <location>
        <begin position="308"/>
        <end position="346"/>
    </location>
</feature>
<dbReference type="RefSeq" id="WP_065620796.1">
    <property type="nucleotide sequence ID" value="NZ_LYOZ01000017.1"/>
</dbReference>
<feature type="compositionally biased region" description="Polar residues" evidence="1">
    <location>
        <begin position="435"/>
        <end position="445"/>
    </location>
</feature>
<name>A0ABX2XUJ6_9GAMM</name>
<evidence type="ECO:0008006" key="4">
    <source>
        <dbReference type="Google" id="ProtNLM"/>
    </source>
</evidence>
<evidence type="ECO:0000313" key="3">
    <source>
        <dbReference type="Proteomes" id="UP000093336"/>
    </source>
</evidence>
<feature type="region of interest" description="Disordered" evidence="1">
    <location>
        <begin position="435"/>
        <end position="478"/>
    </location>
</feature>
<feature type="region of interest" description="Disordered" evidence="1">
    <location>
        <begin position="401"/>
        <end position="422"/>
    </location>
</feature>
<feature type="compositionally biased region" description="Polar residues" evidence="1">
    <location>
        <begin position="308"/>
        <end position="317"/>
    </location>
</feature>
<organism evidence="2 3">
    <name type="scientific">Legionella jamestowniensis</name>
    <dbReference type="NCBI Taxonomy" id="455"/>
    <lineage>
        <taxon>Bacteria</taxon>
        <taxon>Pseudomonadati</taxon>
        <taxon>Pseudomonadota</taxon>
        <taxon>Gammaproteobacteria</taxon>
        <taxon>Legionellales</taxon>
        <taxon>Legionellaceae</taxon>
        <taxon>Legionella</taxon>
    </lineage>
</organism>
<protein>
    <recommendedName>
        <fullName evidence="4">Dot/Icm T4SS effector</fullName>
    </recommendedName>
</protein>
<dbReference type="Proteomes" id="UP000093336">
    <property type="component" value="Unassembled WGS sequence"/>
</dbReference>
<gene>
    <name evidence="2" type="ORF">A8135_13375</name>
</gene>